<name>A0ABT9CD21_9BACL</name>
<gene>
    <name evidence="2" type="ORF">Q5741_04020</name>
</gene>
<dbReference type="RefSeq" id="WP_305022781.1">
    <property type="nucleotide sequence ID" value="NZ_JAUQTB010000002.1"/>
</dbReference>
<dbReference type="SUPFAM" id="SSF75304">
    <property type="entry name" value="Amidase signature (AS) enzymes"/>
    <property type="match status" value="1"/>
</dbReference>
<evidence type="ECO:0000313" key="2">
    <source>
        <dbReference type="EMBL" id="MDO7905576.1"/>
    </source>
</evidence>
<comment type="caution">
    <text evidence="2">The sequence shown here is derived from an EMBL/GenBank/DDBJ whole genome shotgun (WGS) entry which is preliminary data.</text>
</comment>
<dbReference type="PANTHER" id="PTHR46310:SF7">
    <property type="entry name" value="AMIDASE 1"/>
    <property type="match status" value="1"/>
</dbReference>
<dbReference type="NCBIfam" id="NF006169">
    <property type="entry name" value="PRK08310.1"/>
    <property type="match status" value="1"/>
</dbReference>
<dbReference type="Pfam" id="PF01425">
    <property type="entry name" value="Amidase"/>
    <property type="match status" value="1"/>
</dbReference>
<keyword evidence="3" id="KW-1185">Reference proteome</keyword>
<dbReference type="InterPro" id="IPR020556">
    <property type="entry name" value="Amidase_CS"/>
</dbReference>
<protein>
    <submittedName>
        <fullName evidence="2">Amidase</fullName>
        <ecNumber evidence="2">3.5.1.4</ecNumber>
    </submittedName>
</protein>
<dbReference type="EC" id="3.5.1.4" evidence="2"/>
<dbReference type="InterPro" id="IPR036928">
    <property type="entry name" value="AS_sf"/>
</dbReference>
<evidence type="ECO:0000259" key="1">
    <source>
        <dbReference type="Pfam" id="PF01425"/>
    </source>
</evidence>
<organism evidence="2 3">
    <name type="scientific">Paenibacillus lacisoli</name>
    <dbReference type="NCBI Taxonomy" id="3064525"/>
    <lineage>
        <taxon>Bacteria</taxon>
        <taxon>Bacillati</taxon>
        <taxon>Bacillota</taxon>
        <taxon>Bacilli</taxon>
        <taxon>Bacillales</taxon>
        <taxon>Paenibacillaceae</taxon>
        <taxon>Paenibacillus</taxon>
    </lineage>
</organism>
<feature type="domain" description="Amidase" evidence="1">
    <location>
        <begin position="19"/>
        <end position="386"/>
    </location>
</feature>
<accession>A0ABT9CD21</accession>
<dbReference type="GO" id="GO:0004040">
    <property type="term" value="F:amidase activity"/>
    <property type="evidence" value="ECO:0007669"/>
    <property type="project" value="UniProtKB-EC"/>
</dbReference>
<dbReference type="PROSITE" id="PS00571">
    <property type="entry name" value="AMIDASES"/>
    <property type="match status" value="1"/>
</dbReference>
<proteinExistence type="predicted"/>
<reference evidence="2 3" key="1">
    <citation type="submission" date="2023-07" db="EMBL/GenBank/DDBJ databases">
        <title>Paenibacillus sp. JX-17 nov. isolated from soil.</title>
        <authorList>
            <person name="Wan Y."/>
            <person name="Liu B."/>
        </authorList>
    </citation>
    <scope>NUCLEOTIDE SEQUENCE [LARGE SCALE GENOMIC DNA]</scope>
    <source>
        <strain evidence="2 3">JX-17</strain>
    </source>
</reference>
<dbReference type="Gene3D" id="3.90.1300.10">
    <property type="entry name" value="Amidase signature (AS) domain"/>
    <property type="match status" value="1"/>
</dbReference>
<sequence>MQPDYSTIVSPKNIEPTGNGVLNGISFAVKDVFAVEGHTNGAGNPTWLRTHAPAASHSSSIFKLLSNGACLTAMTATDELMFSLAGENVHYGTPVNPKAPDRIPGGSSSGSAAAVAAGLAGVALGTDTGGSVRVPSSYCGLYGMRPTWGKIPLDGVIPLAASFDTVGWMAPTLELLKQTGFLLLDSAEVNRETTWSWKLAFLPEEAWELCDPLAAAALREALTGCKSSLPVRLESVSLPLEGEALQDWAGVFRMVQGYEIWQEHGAWIEREKPVFGSDIGERIRWTQTITQEQYEEHTARRQSIRTRLIEMLGSDSMLVIPTVPGPAPLRGYTGPRADQIRQHTMQLTCIAGLGGLPQVTLPLAESEGCPVGLSFIAGPGQDLRLLSWLETHFRVLQNN</sequence>
<dbReference type="Proteomes" id="UP001240171">
    <property type="component" value="Unassembled WGS sequence"/>
</dbReference>
<evidence type="ECO:0000313" key="3">
    <source>
        <dbReference type="Proteomes" id="UP001240171"/>
    </source>
</evidence>
<dbReference type="InterPro" id="IPR023631">
    <property type="entry name" value="Amidase_dom"/>
</dbReference>
<dbReference type="PANTHER" id="PTHR46310">
    <property type="entry name" value="AMIDASE 1"/>
    <property type="match status" value="1"/>
</dbReference>
<keyword evidence="2" id="KW-0378">Hydrolase</keyword>
<dbReference type="EMBL" id="JAUQTB010000002">
    <property type="protein sequence ID" value="MDO7905576.1"/>
    <property type="molecule type" value="Genomic_DNA"/>
</dbReference>